<comment type="caution">
    <text evidence="2">The sequence shown here is derived from an EMBL/GenBank/DDBJ whole genome shotgun (WGS) entry which is preliminary data.</text>
</comment>
<dbReference type="InterPro" id="IPR006922">
    <property type="entry name" value="MbeB-like"/>
</dbReference>
<evidence type="ECO:0008006" key="4">
    <source>
        <dbReference type="Google" id="ProtNLM"/>
    </source>
</evidence>
<keyword evidence="3" id="KW-1185">Reference proteome</keyword>
<organism evidence="2 3">
    <name type="scientific">Epichloe bromicola</name>
    <dbReference type="NCBI Taxonomy" id="79588"/>
    <lineage>
        <taxon>Eukaryota</taxon>
        <taxon>Fungi</taxon>
        <taxon>Dikarya</taxon>
        <taxon>Ascomycota</taxon>
        <taxon>Pezizomycotina</taxon>
        <taxon>Sordariomycetes</taxon>
        <taxon>Hypocreomycetidae</taxon>
        <taxon>Hypocreales</taxon>
        <taxon>Clavicipitaceae</taxon>
        <taxon>Epichloe</taxon>
    </lineage>
</organism>
<dbReference type="EMBL" id="BAAFGZ010001908">
    <property type="protein sequence ID" value="GAB0139287.1"/>
    <property type="molecule type" value="Genomic_DNA"/>
</dbReference>
<evidence type="ECO:0000256" key="1">
    <source>
        <dbReference type="SAM" id="Phobius"/>
    </source>
</evidence>
<keyword evidence="1" id="KW-1133">Transmembrane helix</keyword>
<name>A0ABQ0D0S7_9HYPO</name>
<accession>A0ABQ0D0S7</accession>
<dbReference type="Proteomes" id="UP001562357">
    <property type="component" value="Unassembled WGS sequence"/>
</dbReference>
<evidence type="ECO:0000313" key="2">
    <source>
        <dbReference type="EMBL" id="GAB0139287.1"/>
    </source>
</evidence>
<dbReference type="Pfam" id="PF04837">
    <property type="entry name" value="MbeB_N"/>
    <property type="match status" value="1"/>
</dbReference>
<keyword evidence="1" id="KW-0472">Membrane</keyword>
<gene>
    <name evidence="2" type="primary">g7500</name>
    <name evidence="2" type="ORF">EsDP_00007500</name>
</gene>
<protein>
    <recommendedName>
        <fullName evidence="4">MobB</fullName>
    </recommendedName>
</protein>
<reference evidence="3" key="1">
    <citation type="submission" date="2024-06" db="EMBL/GenBank/DDBJ databases">
        <title>Draft Genome Sequences of Epichloe bromicola Strains Isolated from Elymus ciliaris.</title>
        <authorList>
            <consortium name="Epichloe bromicola genome sequencing consortium"/>
            <person name="Miura A."/>
            <person name="Imano S."/>
            <person name="Ashida A."/>
            <person name="Sato I."/>
            <person name="Chiba S."/>
            <person name="Tanaka A."/>
            <person name="Camagna M."/>
            <person name="Takemoto D."/>
        </authorList>
    </citation>
    <scope>NUCLEOTIDE SEQUENCE [LARGE SCALE GENOMIC DNA]</scope>
    <source>
        <strain evidence="3">DP</strain>
    </source>
</reference>
<sequence>MSRILNLAQTFSENARQDSEIMTEKVKLAIEQHENDLKAQLADASRNLSESIQAEQAKLIRRTVSVWKLPFIILGVLVLILAGISLFLTYWSVNEYQNLIEWKRSAEIYQTQSHNIKLTNCTMDDKSKRLCVAVDPKYKTESWGEKNEPYKILAK</sequence>
<keyword evidence="1" id="KW-0812">Transmembrane</keyword>
<proteinExistence type="predicted"/>
<feature type="transmembrane region" description="Helical" evidence="1">
    <location>
        <begin position="69"/>
        <end position="91"/>
    </location>
</feature>
<evidence type="ECO:0000313" key="3">
    <source>
        <dbReference type="Proteomes" id="UP001562357"/>
    </source>
</evidence>